<keyword evidence="2" id="KW-1185">Reference proteome</keyword>
<dbReference type="AlphaFoldDB" id="A0A4P9Z567"/>
<dbReference type="OrthoDB" id="10594587at2759"/>
<reference evidence="2" key="1">
    <citation type="journal article" date="2018" name="Nat. Microbiol.">
        <title>Leveraging single-cell genomics to expand the fungal tree of life.</title>
        <authorList>
            <person name="Ahrendt S.R."/>
            <person name="Quandt C.A."/>
            <person name="Ciobanu D."/>
            <person name="Clum A."/>
            <person name="Salamov A."/>
            <person name="Andreopoulos B."/>
            <person name="Cheng J.F."/>
            <person name="Woyke T."/>
            <person name="Pelin A."/>
            <person name="Henrissat B."/>
            <person name="Reynolds N.K."/>
            <person name="Benny G.L."/>
            <person name="Smith M.E."/>
            <person name="James T.Y."/>
            <person name="Grigoriev I.V."/>
        </authorList>
    </citation>
    <scope>NUCLEOTIDE SEQUENCE [LARGE SCALE GENOMIC DNA]</scope>
    <source>
        <strain evidence="2">Benny S71-1</strain>
    </source>
</reference>
<name>A0A4P9Z567_9FUNG</name>
<evidence type="ECO:0000313" key="2">
    <source>
        <dbReference type="Proteomes" id="UP000278143"/>
    </source>
</evidence>
<proteinExistence type="predicted"/>
<organism evidence="1 2">
    <name type="scientific">Syncephalis pseudoplumigaleata</name>
    <dbReference type="NCBI Taxonomy" id="1712513"/>
    <lineage>
        <taxon>Eukaryota</taxon>
        <taxon>Fungi</taxon>
        <taxon>Fungi incertae sedis</taxon>
        <taxon>Zoopagomycota</taxon>
        <taxon>Zoopagomycotina</taxon>
        <taxon>Zoopagomycetes</taxon>
        <taxon>Zoopagales</taxon>
        <taxon>Piptocephalidaceae</taxon>
        <taxon>Syncephalis</taxon>
    </lineage>
</organism>
<dbReference type="EMBL" id="KZ989247">
    <property type="protein sequence ID" value="RKP27222.1"/>
    <property type="molecule type" value="Genomic_DNA"/>
</dbReference>
<evidence type="ECO:0000313" key="1">
    <source>
        <dbReference type="EMBL" id="RKP27222.1"/>
    </source>
</evidence>
<protein>
    <submittedName>
        <fullName evidence="1">Uncharacterized protein</fullName>
    </submittedName>
</protein>
<accession>A0A4P9Z567</accession>
<sequence length="280" mass="32016">MLRQIAEQTVQISTTFEHTTQALHAAIHGARRAILAANHAEASAVQEADEHATLAMGGAVEALENSMTMISTISATLAAMDTARIVATSAMKEQTTPTGGMTSPLPRIILLDPAQSTDEYMIEPGSSNHLAEQKELRIEYAVEQIYTKLFDLLWSRVPLQYRCRGFPSQPPWPAWTRVNLQRWIVNTRIMNDELISWSELHHRYLNIDKFIRPSRGFAYHADYLAWKAYLADEHHAFHEQLRRRFNEIPMLPPIYSNSSLWRKFKTGRRALLLVENRLIP</sequence>
<gene>
    <name evidence="1" type="ORF">SYNPS1DRAFT_21200</name>
</gene>
<dbReference type="Proteomes" id="UP000278143">
    <property type="component" value="Unassembled WGS sequence"/>
</dbReference>